<sequence>MQIEDVIKKYTQIRKSAKSRNKEFNLSLRYVKNICEQSKCAYSGESMSMPKHCNDLEGISFERFDNSKGYVKGNVIPVKGEYNCYKSSMTLEDIKKKINSVNKEKNEAISSITKFRSKLIINKKRLSMNSNNKKLRNRVNQQEKSLKNLEEQHERCIQKKDRSLRILNVLYKAEERFNKLSKYDKLKLYLGISLDSSYKRVGKELYVLLCDSLQRRSRI</sequence>
<dbReference type="GeneID" id="26622816"/>
<name>A0A0G2SS34_9CAUD</name>
<feature type="coiled-coil region" evidence="1">
    <location>
        <begin position="91"/>
        <end position="166"/>
    </location>
</feature>
<organism evidence="2 3">
    <name type="scientific">Proteus phage vB_PmiM_Pm5461</name>
    <dbReference type="NCBI Taxonomy" id="1636250"/>
    <lineage>
        <taxon>Viruses</taxon>
        <taxon>Duplodnaviria</taxon>
        <taxon>Heunggongvirae</taxon>
        <taxon>Uroviricota</taxon>
        <taxon>Caudoviricetes</taxon>
        <taxon>Pantevenvirales</taxon>
        <taxon>Straboviridae</taxon>
        <taxon>Bragavirus</taxon>
        <taxon>Bragavirus pm5461</taxon>
    </lineage>
</organism>
<reference evidence="2 3" key="1">
    <citation type="submission" date="2015-03" db="EMBL/GenBank/DDBJ databases">
        <authorList>
            <person name="Melo L.D.R."/>
            <person name="Veiga P."/>
            <person name="Cerca N."/>
            <person name="Kropinski A.M."/>
            <person name="Azeredo J."/>
            <person name="Almeida C."/>
            <person name="Sillankorva S."/>
        </authorList>
    </citation>
    <scope>NUCLEOTIDE SEQUENCE [LARGE SCALE GENOMIC DNA]</scope>
</reference>
<gene>
    <name evidence="2" type="ORF">Pm5461_017</name>
</gene>
<keyword evidence="1" id="KW-0175">Coiled coil</keyword>
<dbReference type="RefSeq" id="YP_009195435.1">
    <property type="nucleotide sequence ID" value="NC_028762.1"/>
</dbReference>
<accession>A0A0G2SS34</accession>
<dbReference type="Proteomes" id="UP000202749">
    <property type="component" value="Segment"/>
</dbReference>
<dbReference type="Gene3D" id="3.30.40.220">
    <property type="match status" value="1"/>
</dbReference>
<evidence type="ECO:0000256" key="1">
    <source>
        <dbReference type="SAM" id="Coils"/>
    </source>
</evidence>
<evidence type="ECO:0000313" key="2">
    <source>
        <dbReference type="EMBL" id="AKA61879.1"/>
    </source>
</evidence>
<dbReference type="OrthoDB" id="6550at10239"/>
<protein>
    <submittedName>
        <fullName evidence="2">Anti-sigma factor</fullName>
    </submittedName>
</protein>
<proteinExistence type="predicted"/>
<dbReference type="EMBL" id="KP890823">
    <property type="protein sequence ID" value="AKA61879.1"/>
    <property type="molecule type" value="Genomic_DNA"/>
</dbReference>
<dbReference type="KEGG" id="vg:26622816"/>
<evidence type="ECO:0000313" key="3">
    <source>
        <dbReference type="Proteomes" id="UP000202749"/>
    </source>
</evidence>
<keyword evidence="3" id="KW-1185">Reference proteome</keyword>